<name>A0A7S3VQR7_DUNTE</name>
<evidence type="ECO:0000256" key="9">
    <source>
        <dbReference type="ARBA" id="ARBA00022884"/>
    </source>
</evidence>
<feature type="binding site" evidence="18">
    <location>
        <position position="316"/>
    </location>
    <ligand>
        <name>substrate</name>
    </ligand>
</feature>
<evidence type="ECO:0000256" key="13">
    <source>
        <dbReference type="ARBA" id="ARBA00030669"/>
    </source>
</evidence>
<dbReference type="PANTHER" id="PTHR12944">
    <property type="entry name" value="SOLUBLE LIVER ANTIGEN/LIVER PANCREAS ANTIGEN"/>
    <property type="match status" value="1"/>
</dbReference>
<keyword evidence="7 17" id="KW-0820">tRNA-binding</keyword>
<keyword evidence="11 17" id="KW-0648">Protein biosynthesis</keyword>
<dbReference type="InterPro" id="IPR015421">
    <property type="entry name" value="PyrdxlP-dep_Trfase_major"/>
</dbReference>
<dbReference type="SUPFAM" id="SSF53383">
    <property type="entry name" value="PLP-dependent transferases"/>
    <property type="match status" value="1"/>
</dbReference>
<feature type="binding site" evidence="18">
    <location>
        <position position="272"/>
    </location>
    <ligand>
        <name>tRNA</name>
        <dbReference type="ChEBI" id="CHEBI:17843"/>
    </ligand>
</feature>
<dbReference type="PANTHER" id="PTHR12944:SF2">
    <property type="entry name" value="O-PHOSPHOSERYL-TRNA(SEC) SELENIUM TRANSFERASE"/>
    <property type="match status" value="1"/>
</dbReference>
<keyword evidence="12 17" id="KW-0711">Selenium</keyword>
<reference evidence="20" key="1">
    <citation type="submission" date="2021-01" db="EMBL/GenBank/DDBJ databases">
        <authorList>
            <person name="Corre E."/>
            <person name="Pelletier E."/>
            <person name="Niang G."/>
            <person name="Scheremetjew M."/>
            <person name="Finn R."/>
            <person name="Kale V."/>
            <person name="Holt S."/>
            <person name="Cochrane G."/>
            <person name="Meng A."/>
            <person name="Brown T."/>
            <person name="Cohen L."/>
        </authorList>
    </citation>
    <scope>NUCLEOTIDE SEQUENCE</scope>
    <source>
        <strain evidence="20">CCMP1320</strain>
    </source>
</reference>
<comment type="cofactor">
    <cofactor evidence="1 17 19">
        <name>pyridoxal 5'-phosphate</name>
        <dbReference type="ChEBI" id="CHEBI:597326"/>
    </cofactor>
</comment>
<evidence type="ECO:0000256" key="8">
    <source>
        <dbReference type="ARBA" id="ARBA00022679"/>
    </source>
</evidence>
<evidence type="ECO:0000256" key="11">
    <source>
        <dbReference type="ARBA" id="ARBA00022917"/>
    </source>
</evidence>
<feature type="binding site" evidence="18">
    <location>
        <position position="401"/>
    </location>
    <ligand>
        <name>tRNA</name>
        <dbReference type="ChEBI" id="CHEBI:17843"/>
    </ligand>
</feature>
<feature type="modified residue" description="N6-(pyridoxal phosphate)lysine" evidence="19">
    <location>
        <position position="285"/>
    </location>
</feature>
<keyword evidence="8 17" id="KW-0808">Transferase</keyword>
<comment type="catalytic activity">
    <reaction evidence="16 17">
        <text>O-phospho-L-seryl-tRNA(Sec) + selenophosphate + H2O = L-selenocysteinyl-tRNA(Sec) + 2 phosphate</text>
        <dbReference type="Rhea" id="RHEA:25041"/>
        <dbReference type="Rhea" id="RHEA-COMP:9743"/>
        <dbReference type="Rhea" id="RHEA-COMP:9947"/>
        <dbReference type="ChEBI" id="CHEBI:15377"/>
        <dbReference type="ChEBI" id="CHEBI:16144"/>
        <dbReference type="ChEBI" id="CHEBI:43474"/>
        <dbReference type="ChEBI" id="CHEBI:78551"/>
        <dbReference type="ChEBI" id="CHEBI:78573"/>
        <dbReference type="EC" id="2.9.1.2"/>
    </reaction>
</comment>
<proteinExistence type="inferred from homology"/>
<sequence>MDAANCEQACSLVSKSYISQGQQALARRHRLIKTLLSSRRLPEQGWDEPTIEAFVQDCALMDSNNFLDNVGAGEREGRVACPLVARQHYHLAHGIGRSGDIAAEQPKAAGSSLLAKMTMLLATDALRVAGLQDLGAVTVLPLATGMAMTMTLLAIKAGRPKDARYVIWSRIDQKTCLKAITAAGLEPVVVELQQRGDELCTDVQAIERSIEQLGSDAIVAVITTTSCFAPRASDDVIAVARICATSGIPHMINNAYGIQSSSICRDITAAWRKGRVDAFVSSTDKNFMVPVGGALVAEGSKLRGLVAAVNKSYPGRASVSVHLDLLMTLLHWGSQGWQKVLKEREELYPYMKQVLEGVASRHGQRVLHTPGNPISIAMTLDQGPLQPLEDYTFIGSMLWARCVSGTRVVPKAKQQTVAGVPFSGYGSHTSAYPHVYMTAAAALGGSASEADIFGARVDKCLREVEVKAAGKVDGEKKQEQEQLNK</sequence>
<dbReference type="InterPro" id="IPR008829">
    <property type="entry name" value="SepSecS/SepCysS"/>
</dbReference>
<keyword evidence="9 17" id="KW-0694">RNA-binding</keyword>
<dbReference type="GO" id="GO:0001514">
    <property type="term" value="P:selenocysteine incorporation"/>
    <property type="evidence" value="ECO:0007669"/>
    <property type="project" value="TreeGrafter"/>
</dbReference>
<comment type="similarity">
    <text evidence="4 17">Belongs to the SepSecS family.</text>
</comment>
<accession>A0A7S3VQR7</accession>
<dbReference type="InterPro" id="IPR015424">
    <property type="entry name" value="PyrdxlP-dep_Trfase"/>
</dbReference>
<evidence type="ECO:0000256" key="5">
    <source>
        <dbReference type="ARBA" id="ARBA00012464"/>
    </source>
</evidence>
<dbReference type="GO" id="GO:0000049">
    <property type="term" value="F:tRNA binding"/>
    <property type="evidence" value="ECO:0007669"/>
    <property type="project" value="UniProtKB-UniRule"/>
</dbReference>
<dbReference type="NCBIfam" id="TIGR03531">
    <property type="entry name" value="selenium_SpcS"/>
    <property type="match status" value="1"/>
</dbReference>
<evidence type="ECO:0000256" key="4">
    <source>
        <dbReference type="ARBA" id="ARBA00007037"/>
    </source>
</evidence>
<comment type="function">
    <text evidence="2 17">Converts O-phosphoseryl-tRNA(Sec) to selenocysteinyl-tRNA(Sec) required for selenoprotein biosynthesis.</text>
</comment>
<feature type="site" description="May act as a substrate filter by repelling compounds with a negatively charged alpha-carboxylate" evidence="19">
    <location>
        <position position="74"/>
    </location>
</feature>
<dbReference type="GO" id="GO:0005737">
    <property type="term" value="C:cytoplasm"/>
    <property type="evidence" value="ECO:0007669"/>
    <property type="project" value="UniProtKB-SubCell"/>
</dbReference>
<dbReference type="Pfam" id="PF05889">
    <property type="entry name" value="SepSecS"/>
    <property type="match status" value="1"/>
</dbReference>
<evidence type="ECO:0000256" key="2">
    <source>
        <dbReference type="ARBA" id="ARBA00002552"/>
    </source>
</evidence>
<feature type="binding site" evidence="18">
    <location>
        <position position="105"/>
    </location>
    <ligand>
        <name>substrate</name>
    </ligand>
</feature>
<dbReference type="GO" id="GO:0001717">
    <property type="term" value="P:conversion of seryl-tRNAsec to selenocys-tRNAsec"/>
    <property type="evidence" value="ECO:0007669"/>
    <property type="project" value="UniProtKB-UniRule"/>
</dbReference>
<dbReference type="EMBL" id="HBIP01025287">
    <property type="protein sequence ID" value="CAE0500150.1"/>
    <property type="molecule type" value="Transcribed_RNA"/>
</dbReference>
<dbReference type="AlphaFoldDB" id="A0A7S3VQR7"/>
<evidence type="ECO:0000256" key="7">
    <source>
        <dbReference type="ARBA" id="ARBA00022555"/>
    </source>
</evidence>
<comment type="pathway">
    <text evidence="3 17">Aminoacyl-tRNA biosynthesis; selenocysteinyl-tRNA(Sec) biosynthesis; selenocysteinyl-tRNA(Sec) from L-seryl-tRNA(Sec) (archaeal/eukaryal route): step 2/2.</text>
</comment>
<evidence type="ECO:0000256" key="19">
    <source>
        <dbReference type="PIRSR" id="PIRSR017689-50"/>
    </source>
</evidence>
<dbReference type="UniPathway" id="UPA00906">
    <property type="reaction ID" value="UER00898"/>
</dbReference>
<evidence type="ECO:0000256" key="18">
    <source>
        <dbReference type="PIRSR" id="PIRSR017689-1"/>
    </source>
</evidence>
<gene>
    <name evidence="20" type="ORF">DTER00134_LOCUS15223</name>
</gene>
<keyword evidence="10 17" id="KW-0663">Pyridoxal phosphate</keyword>
<feature type="binding site" evidence="18">
    <location>
        <position position="98"/>
    </location>
    <ligand>
        <name>substrate</name>
    </ligand>
</feature>
<dbReference type="EC" id="2.9.1.2" evidence="5 17"/>
<evidence type="ECO:0000256" key="3">
    <source>
        <dbReference type="ARBA" id="ARBA00004822"/>
    </source>
</evidence>
<evidence type="ECO:0000256" key="6">
    <source>
        <dbReference type="ARBA" id="ARBA00021963"/>
    </source>
</evidence>
<evidence type="ECO:0000313" key="20">
    <source>
        <dbReference type="EMBL" id="CAE0500150.1"/>
    </source>
</evidence>
<dbReference type="Gene3D" id="3.40.640.10">
    <property type="entry name" value="Type I PLP-dependent aspartate aminotransferase-like (Major domain)"/>
    <property type="match status" value="1"/>
</dbReference>
<evidence type="ECO:0000256" key="1">
    <source>
        <dbReference type="ARBA" id="ARBA00001933"/>
    </source>
</evidence>
<keyword evidence="17" id="KW-0963">Cytoplasm</keyword>
<protein>
    <recommendedName>
        <fullName evidence="6 17">O-phosphoseryl-tRNA(Sec) selenium transferase</fullName>
        <ecNumber evidence="5 17">2.9.1.2</ecNumber>
    </recommendedName>
    <alternativeName>
        <fullName evidence="13 17">Selenocysteine synthase</fullName>
    </alternativeName>
    <alternativeName>
        <fullName evidence="14 17">Selenocysteinyl-tRNA(Sec) synthase</fullName>
    </alternativeName>
    <alternativeName>
        <fullName evidence="15 17">Sep-tRNA:Sec-tRNA synthase</fullName>
    </alternativeName>
</protein>
<evidence type="ECO:0000256" key="14">
    <source>
        <dbReference type="ARBA" id="ARBA00032048"/>
    </source>
</evidence>
<organism evidence="20">
    <name type="scientific">Dunaliella tertiolecta</name>
    <name type="common">Green alga</name>
    <dbReference type="NCBI Taxonomy" id="3047"/>
    <lineage>
        <taxon>Eukaryota</taxon>
        <taxon>Viridiplantae</taxon>
        <taxon>Chlorophyta</taxon>
        <taxon>core chlorophytes</taxon>
        <taxon>Chlorophyceae</taxon>
        <taxon>CS clade</taxon>
        <taxon>Chlamydomonadales</taxon>
        <taxon>Dunaliellaceae</taxon>
        <taxon>Dunaliella</taxon>
    </lineage>
</organism>
<evidence type="ECO:0000256" key="10">
    <source>
        <dbReference type="ARBA" id="ARBA00022898"/>
    </source>
</evidence>
<feature type="binding site" evidence="18">
    <location>
        <position position="75"/>
    </location>
    <ligand>
        <name>pyridoxal 5'-phosphate</name>
        <dbReference type="ChEBI" id="CHEBI:597326"/>
    </ligand>
</feature>
<dbReference type="PIRSF" id="PIRSF017689">
    <property type="entry name" value="SepSecS"/>
    <property type="match status" value="1"/>
</dbReference>
<feature type="binding site" evidence="18">
    <location>
        <position position="97"/>
    </location>
    <ligand>
        <name>substrate</name>
    </ligand>
</feature>
<evidence type="ECO:0000256" key="15">
    <source>
        <dbReference type="ARBA" id="ARBA00032693"/>
    </source>
</evidence>
<evidence type="ECO:0000256" key="17">
    <source>
        <dbReference type="PIRNR" id="PIRNR017689"/>
    </source>
</evidence>
<dbReference type="GO" id="GO:0098621">
    <property type="term" value="F:O-phosphoseryl-tRNA(Sec) selenium transferase activity"/>
    <property type="evidence" value="ECO:0007669"/>
    <property type="project" value="UniProtKB-EC"/>
</dbReference>
<evidence type="ECO:0000256" key="12">
    <source>
        <dbReference type="ARBA" id="ARBA00023266"/>
    </source>
</evidence>
<comment type="subcellular location">
    <subcellularLocation>
        <location evidence="17">Cytoplasm</location>
    </subcellularLocation>
</comment>
<evidence type="ECO:0000256" key="16">
    <source>
        <dbReference type="ARBA" id="ARBA00048808"/>
    </source>
</evidence>
<dbReference type="InterPro" id="IPR019872">
    <property type="entry name" value="Sec-tRNA_Se_transferase"/>
</dbReference>